<dbReference type="InterPro" id="IPR004155">
    <property type="entry name" value="PBS_lyase_HEAT"/>
</dbReference>
<reference evidence="3 4" key="1">
    <citation type="submission" date="2015-07" db="EMBL/GenBank/DDBJ databases">
        <title>Genome analysis of myxobacterium Chondromyces crocatus Cm c5 reveals a high potential for natural compound synthesis and the genetic basis for the loss of fruiting body formation.</title>
        <authorList>
            <person name="Zaburannyi N."/>
            <person name="Bunk B."/>
            <person name="Maier J."/>
            <person name="Overmann J."/>
            <person name="Mueller R."/>
        </authorList>
    </citation>
    <scope>NUCLEOTIDE SEQUENCE [LARGE SCALE GENOMIC DNA]</scope>
    <source>
        <strain evidence="3 4">Cm c5</strain>
    </source>
</reference>
<organism evidence="3 4">
    <name type="scientific">Chondromyces crocatus</name>
    <dbReference type="NCBI Taxonomy" id="52"/>
    <lineage>
        <taxon>Bacteria</taxon>
        <taxon>Pseudomonadati</taxon>
        <taxon>Myxococcota</taxon>
        <taxon>Polyangia</taxon>
        <taxon>Polyangiales</taxon>
        <taxon>Polyangiaceae</taxon>
        <taxon>Chondromyces</taxon>
    </lineage>
</organism>
<keyword evidence="2" id="KW-0732">Signal</keyword>
<dbReference type="AlphaFoldDB" id="A0A0K1E5V9"/>
<feature type="chain" id="PRO_5005458931" description="HEAT repeat domain-containing protein" evidence="2">
    <location>
        <begin position="37"/>
        <end position="320"/>
    </location>
</feature>
<dbReference type="InterPro" id="IPR016024">
    <property type="entry name" value="ARM-type_fold"/>
</dbReference>
<evidence type="ECO:0008006" key="5">
    <source>
        <dbReference type="Google" id="ProtNLM"/>
    </source>
</evidence>
<sequence>MPDLRRENVGRARSAALIVSLIVHAVSSTAAFEVQAATPADAAPRKDDAPGGKTKPAAPLPAGDIASLQRKLASTDAADVDSALLDAQSAGPSAAALAPSVEELLRRGATPPLMTAAVKTLGALGQVTSSAVIRPYVRHRVPSVRHEAARALASTKGPDALAALRDALRSGDPVLRGLAASGLGQLGSRDALPELFLALDRDVPGSAAAIGLLCDPPACRKLLAKMGSISFDTLTSGLERCLLRPTALPEPVLLEIVERVRNLATPHARRFLVDVDARWPSAASSRIKAALEAAIAAIRVESTPSEPEGAPATDTSETYP</sequence>
<gene>
    <name evidence="3" type="ORF">CMC5_003800</name>
</gene>
<accession>A0A0K1E5V9</accession>
<dbReference type="SMART" id="SM00567">
    <property type="entry name" value="EZ_HEAT"/>
    <property type="match status" value="2"/>
</dbReference>
<evidence type="ECO:0000256" key="1">
    <source>
        <dbReference type="SAM" id="MobiDB-lite"/>
    </source>
</evidence>
<dbReference type="RefSeq" id="WP_169796428.1">
    <property type="nucleotide sequence ID" value="NZ_CP012159.1"/>
</dbReference>
<dbReference type="STRING" id="52.CMC5_003800"/>
<feature type="region of interest" description="Disordered" evidence="1">
    <location>
        <begin position="37"/>
        <end position="62"/>
    </location>
</feature>
<dbReference type="InterPro" id="IPR011989">
    <property type="entry name" value="ARM-like"/>
</dbReference>
<dbReference type="EMBL" id="CP012159">
    <property type="protein sequence ID" value="AKT36266.1"/>
    <property type="molecule type" value="Genomic_DNA"/>
</dbReference>
<dbReference type="Gene3D" id="1.25.10.10">
    <property type="entry name" value="Leucine-rich Repeat Variant"/>
    <property type="match status" value="1"/>
</dbReference>
<keyword evidence="4" id="KW-1185">Reference proteome</keyword>
<evidence type="ECO:0000256" key="2">
    <source>
        <dbReference type="SAM" id="SignalP"/>
    </source>
</evidence>
<dbReference type="KEGG" id="ccro:CMC5_003800"/>
<proteinExistence type="predicted"/>
<dbReference type="SUPFAM" id="SSF48371">
    <property type="entry name" value="ARM repeat"/>
    <property type="match status" value="1"/>
</dbReference>
<dbReference type="Proteomes" id="UP000067626">
    <property type="component" value="Chromosome"/>
</dbReference>
<evidence type="ECO:0000313" key="4">
    <source>
        <dbReference type="Proteomes" id="UP000067626"/>
    </source>
</evidence>
<evidence type="ECO:0000313" key="3">
    <source>
        <dbReference type="EMBL" id="AKT36266.1"/>
    </source>
</evidence>
<feature type="signal peptide" evidence="2">
    <location>
        <begin position="1"/>
        <end position="36"/>
    </location>
</feature>
<name>A0A0K1E5V9_CHOCO</name>
<protein>
    <recommendedName>
        <fullName evidence="5">HEAT repeat domain-containing protein</fullName>
    </recommendedName>
</protein>
<dbReference type="Pfam" id="PF13646">
    <property type="entry name" value="HEAT_2"/>
    <property type="match status" value="1"/>
</dbReference>